<keyword evidence="3" id="KW-1185">Reference proteome</keyword>
<reference evidence="2 3" key="1">
    <citation type="journal article" date="2010" name="Proc. Natl. Acad. Sci. U.S.A.">
        <title>A Nitrospira metagenome illuminates the physiology and evolution of globally important nitrite-oxidizing bacteria.</title>
        <authorList>
            <person name="Lucker S."/>
            <person name="Wagner M."/>
            <person name="Maixner F."/>
            <person name="Pelletier E."/>
            <person name="Koch H."/>
            <person name="Vacherie B."/>
            <person name="Rattei T."/>
            <person name="Sinninghe Damste J."/>
            <person name="Spieck E."/>
            <person name="Le Paslier D."/>
            <person name="Daims H."/>
        </authorList>
    </citation>
    <scope>NUCLEOTIDE SEQUENCE [LARGE SCALE GENOMIC DNA]</scope>
</reference>
<sequence length="66" mass="7236">MNGLYVQGEGGEATGLGRHERLTGPSASTNVALVILRALRMVSFDVHCNAQSSRRAGDKNRRRIKR</sequence>
<dbReference type="Proteomes" id="UP000001660">
    <property type="component" value="Chromosome"/>
</dbReference>
<proteinExistence type="predicted"/>
<dbReference type="KEGG" id="nde:NIDE1176"/>
<dbReference type="EMBL" id="FP929003">
    <property type="protein sequence ID" value="CBK40933.1"/>
    <property type="molecule type" value="Genomic_DNA"/>
</dbReference>
<evidence type="ECO:0000313" key="2">
    <source>
        <dbReference type="EMBL" id="CBK40933.1"/>
    </source>
</evidence>
<dbReference type="HOGENOM" id="CLU_2823098_0_0_0"/>
<protein>
    <submittedName>
        <fullName evidence="2">Uncharacterized protein</fullName>
    </submittedName>
</protein>
<dbReference type="STRING" id="330214.NIDE1176"/>
<evidence type="ECO:0000313" key="3">
    <source>
        <dbReference type="Proteomes" id="UP000001660"/>
    </source>
</evidence>
<evidence type="ECO:0000256" key="1">
    <source>
        <dbReference type="SAM" id="MobiDB-lite"/>
    </source>
</evidence>
<dbReference type="AlphaFoldDB" id="D8PCH4"/>
<name>D8PCH4_9BACT</name>
<organism evidence="2 3">
    <name type="scientific">Nitrospira defluvii</name>
    <dbReference type="NCBI Taxonomy" id="330214"/>
    <lineage>
        <taxon>Bacteria</taxon>
        <taxon>Pseudomonadati</taxon>
        <taxon>Nitrospirota</taxon>
        <taxon>Nitrospiria</taxon>
        <taxon>Nitrospirales</taxon>
        <taxon>Nitrospiraceae</taxon>
        <taxon>Nitrospira</taxon>
    </lineage>
</organism>
<gene>
    <name evidence="2" type="ORF">NIDE1176</name>
</gene>
<feature type="region of interest" description="Disordered" evidence="1">
    <location>
        <begin position="1"/>
        <end position="24"/>
    </location>
</feature>
<accession>D8PCH4</accession>